<gene>
    <name evidence="1" type="ORF">GV828_02290</name>
</gene>
<dbReference type="EMBL" id="JAABLM010000002">
    <property type="protein sequence ID" value="NBL64025.1"/>
    <property type="molecule type" value="Genomic_DNA"/>
</dbReference>
<protein>
    <recommendedName>
        <fullName evidence="3">Regulatory protein MarR</fullName>
    </recommendedName>
</protein>
<accession>A0ABW9Z7E2</accession>
<dbReference type="InterPro" id="IPR032580">
    <property type="entry name" value="SatD"/>
</dbReference>
<sequence length="199" mass="22743">MTAIILGDIIKSRKNKSAWLEGLKSLLNQYGKSPINWEIFRGDQFQVEVKPEEALFVAIRIKSFLRSIKCDARMSIGLGEKSFKAKKISESNGTAFINSGETFETLKKERKTLAITSADENWNIEMNLLLRFATTIMDNWPSQTAEFVIFALENPQLSQEKIGEKLAINQAAVSRRKSRAQFDLIMDLNDFYQEKLKNL</sequence>
<keyword evidence="2" id="KW-1185">Reference proteome</keyword>
<proteinExistence type="predicted"/>
<reference evidence="2" key="1">
    <citation type="submission" date="2020-01" db="EMBL/GenBank/DDBJ databases">
        <title>Sphingomonas sp. strain CSW-10.</title>
        <authorList>
            <person name="Chen W.-M."/>
        </authorList>
    </citation>
    <scope>NUCLEOTIDE SEQUENCE [LARGE SCALE GENOMIC DNA]</scope>
    <source>
        <strain evidence="2">NST-5</strain>
    </source>
</reference>
<evidence type="ECO:0008006" key="3">
    <source>
        <dbReference type="Google" id="ProtNLM"/>
    </source>
</evidence>
<evidence type="ECO:0000313" key="2">
    <source>
        <dbReference type="Proteomes" id="UP000798602"/>
    </source>
</evidence>
<dbReference type="RefSeq" id="WP_166535851.1">
    <property type="nucleotide sequence ID" value="NZ_JAABLM010000002.1"/>
</dbReference>
<organism evidence="1 2">
    <name type="scientific">Flavobacterium ichthyis</name>
    <dbReference type="NCBI Taxonomy" id="2698827"/>
    <lineage>
        <taxon>Bacteria</taxon>
        <taxon>Pseudomonadati</taxon>
        <taxon>Bacteroidota</taxon>
        <taxon>Flavobacteriia</taxon>
        <taxon>Flavobacteriales</taxon>
        <taxon>Flavobacteriaceae</taxon>
        <taxon>Flavobacterium</taxon>
    </lineage>
</organism>
<name>A0ABW9Z7E2_9FLAO</name>
<dbReference type="Proteomes" id="UP000798602">
    <property type="component" value="Unassembled WGS sequence"/>
</dbReference>
<comment type="caution">
    <text evidence="1">The sequence shown here is derived from an EMBL/GenBank/DDBJ whole genome shotgun (WGS) entry which is preliminary data.</text>
</comment>
<evidence type="ECO:0000313" key="1">
    <source>
        <dbReference type="EMBL" id="NBL64025.1"/>
    </source>
</evidence>
<dbReference type="Pfam" id="PF16264">
    <property type="entry name" value="SatD"/>
    <property type="match status" value="1"/>
</dbReference>